<dbReference type="Pfam" id="PF01199">
    <property type="entry name" value="Ribosomal_L34e"/>
    <property type="match status" value="1"/>
</dbReference>
<dbReference type="InterPro" id="IPR038562">
    <property type="entry name" value="Ribosomal_eL34_C_sf"/>
</dbReference>
<reference evidence="21" key="3">
    <citation type="submission" date="2016-04" db="EMBL/GenBank/DDBJ databases">
        <authorList>
            <person name="Shah S.A."/>
            <person name="Garrett R.A."/>
        </authorList>
    </citation>
    <scope>NUCLEOTIDE SEQUENCE [LARGE SCALE GENOMIC DNA]</scope>
    <source>
        <strain evidence="21">ATCC 35091 / DSM 1616 / JCM 8930 / NBRC 15331 / P1</strain>
    </source>
</reference>
<evidence type="ECO:0000256" key="1">
    <source>
        <dbReference type="ARBA" id="ARBA00009875"/>
    </source>
</evidence>
<reference evidence="7" key="5">
    <citation type="submission" date="2018-10" db="EMBL/GenBank/DDBJ databases">
        <authorList>
            <person name="McCarthy S."/>
            <person name="Gradnigo J."/>
            <person name="Johnson T."/>
            <person name="Payne S."/>
            <person name="Lipzen A."/>
            <person name="Schackwitz W."/>
            <person name="Martin J."/>
            <person name="Moriyama E."/>
            <person name="Blum P."/>
        </authorList>
    </citation>
    <scope>NUCLEOTIDE SEQUENCE</scope>
    <source>
        <strain evidence="6">SARC-B</strain>
        <strain evidence="7">SARC-C</strain>
        <strain evidence="8">SULA</strain>
    </source>
</reference>
<evidence type="ECO:0000313" key="6">
    <source>
        <dbReference type="EMBL" id="AKA74022.1"/>
    </source>
</evidence>
<evidence type="ECO:0000256" key="2">
    <source>
        <dbReference type="ARBA" id="ARBA00022980"/>
    </source>
</evidence>
<dbReference type="EMBL" id="CP033240">
    <property type="protein sequence ID" value="AZF81576.1"/>
    <property type="molecule type" value="Genomic_DNA"/>
</dbReference>
<dbReference type="InterPro" id="IPR008195">
    <property type="entry name" value="Ribosomal_eL34"/>
</dbReference>
<evidence type="ECO:0000256" key="4">
    <source>
        <dbReference type="ARBA" id="ARBA00035227"/>
    </source>
</evidence>
<dbReference type="AlphaFoldDB" id="A0A0E3MEN0"/>
<evidence type="ECO:0000313" key="29">
    <source>
        <dbReference type="Proteomes" id="UP000594632"/>
    </source>
</evidence>
<evidence type="ECO:0000313" key="25">
    <source>
        <dbReference type="Proteomes" id="UP000273443"/>
    </source>
</evidence>
<evidence type="ECO:0000313" key="24">
    <source>
        <dbReference type="Proteomes" id="UP000273194"/>
    </source>
</evidence>
<comment type="similarity">
    <text evidence="1 5">Belongs to the eukaryotic ribosomal protein eL34 family.</text>
</comment>
<dbReference type="GeneID" id="44129691"/>
<evidence type="ECO:0000256" key="5">
    <source>
        <dbReference type="HAMAP-Rule" id="MF_00349"/>
    </source>
</evidence>
<reference evidence="18 19" key="1">
    <citation type="journal article" date="2015" name="Genome Announc.">
        <title>Complete Genome Sequence of Sulfolobus solfataricus Strain 98/2 and Evolved Derivatives.</title>
        <authorList>
            <person name="McCarthy S."/>
            <person name="Gradnigo J."/>
            <person name="Johnson T."/>
            <person name="Payne S."/>
            <person name="Lipzen A."/>
            <person name="Martin J."/>
            <person name="Schackwitz W."/>
            <person name="Moriyama E."/>
            <person name="Blum P."/>
        </authorList>
    </citation>
    <scope>NUCLEOTIDE SEQUENCE [LARGE SCALE GENOMIC DNA]</scope>
    <source>
        <strain evidence="18">98/2 SULC</strain>
        <strain evidence="6">SARC-B</strain>
        <strain evidence="7">SARC-C</strain>
        <strain evidence="8 20">SULA</strain>
        <strain evidence="19">SULB</strain>
    </source>
</reference>
<proteinExistence type="inferred from homology"/>
<evidence type="ECO:0000313" key="27">
    <source>
        <dbReference type="Proteomes" id="UP000278715"/>
    </source>
</evidence>
<sequence length="88" mass="10196">MPRPALRSRSLRRVYVKLPSGKTVIHYERKRNDIAICAICKKPLHGVKTNFLHKYSKSEKRPERPFGGYLCSSCLTQLIKATVRQQLQ</sequence>
<evidence type="ECO:0000256" key="3">
    <source>
        <dbReference type="ARBA" id="ARBA00023274"/>
    </source>
</evidence>
<dbReference type="Proteomes" id="UP000273443">
    <property type="component" value="Chromosome"/>
</dbReference>
<evidence type="ECO:0000313" key="11">
    <source>
        <dbReference type="EMBL" id="AZF73740.1"/>
    </source>
</evidence>
<dbReference type="EMBL" id="CP033237">
    <property type="protein sequence ID" value="AZF73740.1"/>
    <property type="molecule type" value="Genomic_DNA"/>
</dbReference>
<dbReference type="GO" id="GO:0005840">
    <property type="term" value="C:ribosome"/>
    <property type="evidence" value="ECO:0007669"/>
    <property type="project" value="UniProtKB-KW"/>
</dbReference>
<evidence type="ECO:0000313" key="28">
    <source>
        <dbReference type="Proteomes" id="UP000282269"/>
    </source>
</evidence>
<evidence type="ECO:0000313" key="8">
    <source>
        <dbReference type="EMBL" id="AKA79413.1"/>
    </source>
</evidence>
<dbReference type="SMR" id="A0A0E3MEN0"/>
<dbReference type="EMBL" id="CP033236">
    <property type="protein sequence ID" value="AZF71120.1"/>
    <property type="molecule type" value="Genomic_DNA"/>
</dbReference>
<dbReference type="Gene3D" id="6.20.340.10">
    <property type="match status" value="1"/>
</dbReference>
<dbReference type="GeneID" id="1454960"/>
<evidence type="ECO:0000313" key="13">
    <source>
        <dbReference type="EMBL" id="AZF78971.1"/>
    </source>
</evidence>
<dbReference type="EMBL" id="CP033241">
    <property type="protein sequence ID" value="AZF84153.1"/>
    <property type="molecule type" value="Genomic_DNA"/>
</dbReference>
<name>A0A0E3MEN0_SACSO</name>
<dbReference type="Proteomes" id="UP000033085">
    <property type="component" value="Chromosome"/>
</dbReference>
<dbReference type="KEGG" id="ssoa:SULA_1778"/>
<evidence type="ECO:0000313" key="12">
    <source>
        <dbReference type="EMBL" id="AZF76363.1"/>
    </source>
</evidence>
<dbReference type="EMBL" id="LT549890">
    <property type="protein sequence ID" value="SAI84272.1"/>
    <property type="molecule type" value="Genomic_DNA"/>
</dbReference>
<dbReference type="PROSITE" id="PS01145">
    <property type="entry name" value="RIBOSOMAL_L34E"/>
    <property type="match status" value="1"/>
</dbReference>
<dbReference type="Proteomes" id="UP000076770">
    <property type="component" value="Chromosome i"/>
</dbReference>
<evidence type="ECO:0000313" key="18">
    <source>
        <dbReference type="Proteomes" id="UP000033057"/>
    </source>
</evidence>
<dbReference type="EMBL" id="CP011057">
    <property type="protein sequence ID" value="AKA79413.1"/>
    <property type="molecule type" value="Genomic_DNA"/>
</dbReference>
<keyword evidence="3 5" id="KW-0687">Ribonucleoprotein</keyword>
<evidence type="ECO:0000313" key="14">
    <source>
        <dbReference type="EMBL" id="AZF81576.1"/>
    </source>
</evidence>
<dbReference type="HAMAP" id="MF_00349">
    <property type="entry name" value="Ribosomal_eL34"/>
    <property type="match status" value="1"/>
</dbReference>
<dbReference type="EMBL" id="CP033238">
    <property type="protein sequence ID" value="AZF76363.1"/>
    <property type="molecule type" value="Genomic_DNA"/>
</dbReference>
<dbReference type="GO" id="GO:0003735">
    <property type="term" value="F:structural constituent of ribosome"/>
    <property type="evidence" value="ECO:0007669"/>
    <property type="project" value="InterPro"/>
</dbReference>
<dbReference type="EMBL" id="CP011055">
    <property type="protein sequence ID" value="AKA74022.1"/>
    <property type="molecule type" value="Genomic_DNA"/>
</dbReference>
<dbReference type="Proteomes" id="UP000594632">
    <property type="component" value="Chromosome"/>
</dbReference>
<dbReference type="NCBIfam" id="NF003143">
    <property type="entry name" value="PRK04059.1"/>
    <property type="match status" value="1"/>
</dbReference>
<dbReference type="EMBL" id="CP050869">
    <property type="protein sequence ID" value="QPG50964.1"/>
    <property type="molecule type" value="Genomic_DNA"/>
</dbReference>
<protein>
    <recommendedName>
        <fullName evidence="4 5">Large ribosomal subunit protein eL34</fullName>
    </recommendedName>
</protein>
<dbReference type="Proteomes" id="UP000267993">
    <property type="component" value="Chromosome"/>
</dbReference>
<evidence type="ECO:0000313" key="16">
    <source>
        <dbReference type="EMBL" id="QPG50964.1"/>
    </source>
</evidence>
<dbReference type="GO" id="GO:1990904">
    <property type="term" value="C:ribonucleoprotein complex"/>
    <property type="evidence" value="ECO:0007669"/>
    <property type="project" value="UniProtKB-KW"/>
</dbReference>
<dbReference type="InterPro" id="IPR018065">
    <property type="entry name" value="Ribosomal_eL34_CS"/>
</dbReference>
<evidence type="ECO:0000313" key="7">
    <source>
        <dbReference type="EMBL" id="AKA76719.1"/>
    </source>
</evidence>
<gene>
    <name evidence="5" type="primary">rpl34e</name>
    <name evidence="16" type="ORF">HFC64_15075</name>
    <name evidence="17" type="ORF">SSOP1_0718</name>
    <name evidence="8" type="ORF">SULA_1778</name>
    <name evidence="6" type="ORF">SULB_1779</name>
    <name evidence="7" type="ORF">SULC_1777</name>
    <name evidence="9" type="ORF">SULG_08925</name>
    <name evidence="10" type="ORF">SULH_08925</name>
    <name evidence="11" type="ORF">SULI_08925</name>
    <name evidence="12" type="ORF">SULM_08915</name>
    <name evidence="13" type="ORF">SULN_08915</name>
    <name evidence="14" type="ORF">SULO_08925</name>
    <name evidence="15" type="ORF">SULZ_08850</name>
</gene>
<dbReference type="KEGG" id="ssof:SULC_1777"/>
<organism evidence="7 18">
    <name type="scientific">Saccharolobus solfataricus</name>
    <name type="common">Sulfolobus solfataricus</name>
    <dbReference type="NCBI Taxonomy" id="2287"/>
    <lineage>
        <taxon>Archaea</taxon>
        <taxon>Thermoproteota</taxon>
        <taxon>Thermoprotei</taxon>
        <taxon>Sulfolobales</taxon>
        <taxon>Sulfolobaceae</taxon>
        <taxon>Saccharolobus</taxon>
    </lineage>
</organism>
<dbReference type="Proteomes" id="UP000033106">
    <property type="component" value="Chromosome"/>
</dbReference>
<dbReference type="EMBL" id="CP011056">
    <property type="protein sequence ID" value="AKA76719.1"/>
    <property type="molecule type" value="Genomic_DNA"/>
</dbReference>
<dbReference type="GO" id="GO:0006412">
    <property type="term" value="P:translation"/>
    <property type="evidence" value="ECO:0007669"/>
    <property type="project" value="UniProtKB-UniRule"/>
</dbReference>
<dbReference type="Proteomes" id="UP000275843">
    <property type="component" value="Chromosome"/>
</dbReference>
<reference evidence="16 29" key="6">
    <citation type="journal article" date="2020" name="Nat. Commun.">
        <title>The structures of two archaeal type IV pili illuminate evolutionary relationships.</title>
        <authorList>
            <person name="Wang F."/>
            <person name="Baquero D.P."/>
            <person name="Su Z."/>
            <person name="Beltran L.C."/>
            <person name="Prangishvili D."/>
            <person name="Krupovic M."/>
            <person name="Egelman E.H."/>
        </authorList>
    </citation>
    <scope>NUCLEOTIDE SEQUENCE [LARGE SCALE GENOMIC DNA]</scope>
    <source>
        <strain evidence="16 29">POZ149</strain>
    </source>
</reference>
<evidence type="ECO:0000313" key="20">
    <source>
        <dbReference type="Proteomes" id="UP000033106"/>
    </source>
</evidence>
<dbReference type="KEGG" id="ssol:SULB_1779"/>
<evidence type="ECO:0000313" key="17">
    <source>
        <dbReference type="EMBL" id="SAI84272.1"/>
    </source>
</evidence>
<evidence type="ECO:0000313" key="15">
    <source>
        <dbReference type="EMBL" id="AZF84153.1"/>
    </source>
</evidence>
<dbReference type="Proteomes" id="UP000273194">
    <property type="component" value="Chromosome"/>
</dbReference>
<dbReference type="PRINTS" id="PR01250">
    <property type="entry name" value="RIBOSOMALL34"/>
</dbReference>
<dbReference type="PATRIC" id="fig|2287.6.peg.1838"/>
<evidence type="ECO:0000313" key="21">
    <source>
        <dbReference type="Proteomes" id="UP000076770"/>
    </source>
</evidence>
<evidence type="ECO:0000313" key="22">
    <source>
        <dbReference type="Proteomes" id="UP000267993"/>
    </source>
</evidence>
<dbReference type="Proteomes" id="UP000269431">
    <property type="component" value="Chromosome"/>
</dbReference>
<reference evidence="17" key="2">
    <citation type="submission" date="2016-04" db="EMBL/GenBank/DDBJ databases">
        <authorList>
            <person name="Evans L.H."/>
            <person name="Alamgir A."/>
            <person name="Owens N."/>
            <person name="Weber N.D."/>
            <person name="Virtaneva K."/>
            <person name="Barbian K."/>
            <person name="Babar A."/>
            <person name="Rosenke K."/>
        </authorList>
    </citation>
    <scope>NUCLEOTIDE SEQUENCE</scope>
    <source>
        <strain evidence="17">P1</strain>
    </source>
</reference>
<dbReference type="EMBL" id="CP033239">
    <property type="protein sequence ID" value="AZF78971.1"/>
    <property type="molecule type" value="Genomic_DNA"/>
</dbReference>
<accession>A0A0E3MEN0</accession>
<dbReference type="InterPro" id="IPR047868">
    <property type="entry name" value="Ribosomal_L34e_arc-type"/>
</dbReference>
<dbReference type="RefSeq" id="WP_009991243.1">
    <property type="nucleotide sequence ID" value="NZ_CP011055.2"/>
</dbReference>
<reference evidence="22 23" key="4">
    <citation type="journal article" date="2018" name="Proc. Natl. Acad. Sci. U.S.A.">
        <title>Nonmutational mechanism of inheritance in the Archaeon Sulfolobus solfataricus.</title>
        <authorList>
            <person name="Payne S."/>
            <person name="McCarthy S."/>
            <person name="Johnson T."/>
            <person name="North E."/>
            <person name="Blum P."/>
        </authorList>
    </citation>
    <scope>NUCLEOTIDE SEQUENCE [LARGE SCALE GENOMIC DNA]</scope>
    <source>
        <strain evidence="10 22">SARC-H</strain>
        <strain evidence="11 26">SARC-I</strain>
        <strain evidence="13 27">SARC-N</strain>
        <strain evidence="14 28">SARC-O</strain>
        <strain evidence="15 23">SUL120</strain>
        <strain evidence="9 24">SULG</strain>
        <strain evidence="12 25">SULM</strain>
    </source>
</reference>
<evidence type="ECO:0000313" key="19">
    <source>
        <dbReference type="Proteomes" id="UP000033085"/>
    </source>
</evidence>
<dbReference type="Proteomes" id="UP000278715">
    <property type="component" value="Chromosome"/>
</dbReference>
<dbReference type="OrthoDB" id="43096at2157"/>
<evidence type="ECO:0000313" key="23">
    <source>
        <dbReference type="Proteomes" id="UP000269431"/>
    </source>
</evidence>
<evidence type="ECO:0000313" key="9">
    <source>
        <dbReference type="EMBL" id="AZF68500.1"/>
    </source>
</evidence>
<dbReference type="Proteomes" id="UP000033057">
    <property type="component" value="Chromosome"/>
</dbReference>
<dbReference type="OMA" id="MYRSRSW"/>
<dbReference type="Proteomes" id="UP000282269">
    <property type="component" value="Chromosome"/>
</dbReference>
<evidence type="ECO:0000313" key="10">
    <source>
        <dbReference type="EMBL" id="AZF71120.1"/>
    </source>
</evidence>
<dbReference type="EMBL" id="CP033235">
    <property type="protein sequence ID" value="AZF68500.1"/>
    <property type="molecule type" value="Genomic_DNA"/>
</dbReference>
<keyword evidence="2 5" id="KW-0689">Ribosomal protein</keyword>
<evidence type="ECO:0000313" key="26">
    <source>
        <dbReference type="Proteomes" id="UP000275843"/>
    </source>
</evidence>